<gene>
    <name evidence="10" type="ORF">M6B38_220785</name>
</gene>
<feature type="region of interest" description="Disordered" evidence="7">
    <location>
        <begin position="540"/>
        <end position="559"/>
    </location>
</feature>
<dbReference type="GO" id="GO:0046983">
    <property type="term" value="F:protein dimerization activity"/>
    <property type="evidence" value="ECO:0007669"/>
    <property type="project" value="InterPro"/>
</dbReference>
<reference evidence="10" key="2">
    <citation type="submission" date="2023-04" db="EMBL/GenBank/DDBJ databases">
        <authorList>
            <person name="Bruccoleri R.E."/>
            <person name="Oakeley E.J."/>
            <person name="Faust A.-M."/>
            <person name="Dessus-Babus S."/>
            <person name="Altorfer M."/>
            <person name="Burckhardt D."/>
            <person name="Oertli M."/>
            <person name="Naumann U."/>
            <person name="Petersen F."/>
            <person name="Wong J."/>
        </authorList>
    </citation>
    <scope>NUCLEOTIDE SEQUENCE</scope>
    <source>
        <strain evidence="10">GSM-AAB239-AS_SAM_17_03QT</strain>
        <tissue evidence="10">Leaf</tissue>
    </source>
</reference>
<keyword evidence="5" id="KW-0238">DNA-binding</keyword>
<dbReference type="InterPro" id="IPR012337">
    <property type="entry name" value="RNaseH-like_sf"/>
</dbReference>
<evidence type="ECO:0000313" key="10">
    <source>
        <dbReference type="EMBL" id="KAJ6796892.1"/>
    </source>
</evidence>
<dbReference type="EMBL" id="JANAVB010041219">
    <property type="protein sequence ID" value="KAJ6796892.1"/>
    <property type="molecule type" value="Genomic_DNA"/>
</dbReference>
<reference evidence="10" key="1">
    <citation type="journal article" date="2023" name="GigaByte">
        <title>Genome assembly of the bearded iris, Iris pallida Lam.</title>
        <authorList>
            <person name="Bruccoleri R.E."/>
            <person name="Oakeley E.J."/>
            <person name="Faust A.M.E."/>
            <person name="Altorfer M."/>
            <person name="Dessus-Babus S."/>
            <person name="Burckhardt D."/>
            <person name="Oertli M."/>
            <person name="Naumann U."/>
            <person name="Petersen F."/>
            <person name="Wong J."/>
        </authorList>
    </citation>
    <scope>NUCLEOTIDE SEQUENCE</scope>
    <source>
        <strain evidence="10">GSM-AAB239-AS_SAM_17_03QT</strain>
    </source>
</reference>
<feature type="domain" description="HAT C-terminal dimerisation" evidence="8">
    <location>
        <begin position="583"/>
        <end position="667"/>
    </location>
</feature>
<evidence type="ECO:0000256" key="4">
    <source>
        <dbReference type="ARBA" id="ARBA00022833"/>
    </source>
</evidence>
<evidence type="ECO:0000256" key="6">
    <source>
        <dbReference type="ARBA" id="ARBA00023242"/>
    </source>
</evidence>
<dbReference type="InterPro" id="IPR025525">
    <property type="entry name" value="hAT-like_transposase_RNase-H"/>
</dbReference>
<accession>A0AAX6DYM6</accession>
<keyword evidence="3" id="KW-0863">Zinc-finger</keyword>
<evidence type="ECO:0000259" key="8">
    <source>
        <dbReference type="Pfam" id="PF05699"/>
    </source>
</evidence>
<evidence type="ECO:0000256" key="2">
    <source>
        <dbReference type="ARBA" id="ARBA00022723"/>
    </source>
</evidence>
<dbReference type="InterPro" id="IPR008906">
    <property type="entry name" value="HATC_C_dom"/>
</dbReference>
<dbReference type="AlphaFoldDB" id="A0AAX6DYM6"/>
<comment type="subcellular location">
    <subcellularLocation>
        <location evidence="1">Nucleus</location>
    </subcellularLocation>
</comment>
<evidence type="ECO:0000256" key="7">
    <source>
        <dbReference type="SAM" id="MobiDB-lite"/>
    </source>
</evidence>
<dbReference type="PANTHER" id="PTHR46481">
    <property type="entry name" value="ZINC FINGER BED DOMAIN-CONTAINING PROTEIN 4"/>
    <property type="match status" value="1"/>
</dbReference>
<protein>
    <submittedName>
        <fullName evidence="10">Zinc finger BED domain-containing protein RICESLEEPER 2</fullName>
    </submittedName>
</protein>
<keyword evidence="2" id="KW-0479">Metal-binding</keyword>
<name>A0AAX6DYM6_IRIPA</name>
<dbReference type="GO" id="GO:0008270">
    <property type="term" value="F:zinc ion binding"/>
    <property type="evidence" value="ECO:0007669"/>
    <property type="project" value="UniProtKB-KW"/>
</dbReference>
<evidence type="ECO:0000256" key="3">
    <source>
        <dbReference type="ARBA" id="ARBA00022771"/>
    </source>
</evidence>
<dbReference type="PANTHER" id="PTHR46481:SF10">
    <property type="entry name" value="ZINC FINGER BED DOMAIN-CONTAINING PROTEIN 39"/>
    <property type="match status" value="1"/>
</dbReference>
<feature type="region of interest" description="Disordered" evidence="7">
    <location>
        <begin position="30"/>
        <end position="51"/>
    </location>
</feature>
<dbReference type="SMART" id="SM00614">
    <property type="entry name" value="ZnF_BED"/>
    <property type="match status" value="1"/>
</dbReference>
<keyword evidence="6" id="KW-0539">Nucleus</keyword>
<evidence type="ECO:0000259" key="9">
    <source>
        <dbReference type="Pfam" id="PF14372"/>
    </source>
</evidence>
<dbReference type="Pfam" id="PF14372">
    <property type="entry name" value="hAT-like_RNase-H"/>
    <property type="match status" value="1"/>
</dbReference>
<sequence>MAGEGSNPPTGDAGNSYEYFNTYFEQNPIPDDIPEDLVGSPPEIASSNQNVPKRKKKSKYWEFFTILYQTNPDNSLVLDPKGNPIAYAAQCKKCANIYKWKTGGGTGTISRHYETCYGRDTIPASQTQINFDGGSTGSNMGTFSYSAARHKTEFTKYLISDELPFTAGESDNLYDYVTSSLNPCFSKVPRVAARKEAIRLFHEKKEALKESFLHVSQIAITSDIWTSKQNYAYICITTHYIDSQWVLQKRIICLKILEFPHTGSIIASAIIEHVREYDIHQKIFSVSFDNASNNTSAISSLQLLFQPILEGRLMHVRCACHIINLVVKECLDYFSSHLDTLRQCLHSLNTSPARQQQFKATCLHFSIRFRRFVKDVPHRWNSTYLMLKSAIPFKDPITYYCNTDLNFEFQVTEDDWEVASSIYDFLETFYNATRTLFGVYYPTSCLALQELCNISFLFSKYRTNHNFAYVVQKMEAKFKKYWGDVPLLYCLSSIFDPRIKLDGVDTLLDDFGQNMNVDVSGIKVEVKATLDRLVIHYEDKAPTPRPTQGPSGSSSSGLVSKLTHAKRILQRKKQRQSSQPTQELSLYLSSYEEEDDSSTHFTILEWWKKHEKRYPVLSMIARDLLMVPVSTVASESCFSSGSRILSKKRSRLLPDILEACVCVQDWVHAEKRTQDKVDESADINELDFESLRIGESSSAVQDE</sequence>
<evidence type="ECO:0000313" key="11">
    <source>
        <dbReference type="Proteomes" id="UP001140949"/>
    </source>
</evidence>
<evidence type="ECO:0000256" key="5">
    <source>
        <dbReference type="ARBA" id="ARBA00023125"/>
    </source>
</evidence>
<dbReference type="Pfam" id="PF05699">
    <property type="entry name" value="Dimer_Tnp_hAT"/>
    <property type="match status" value="1"/>
</dbReference>
<proteinExistence type="predicted"/>
<keyword evidence="11" id="KW-1185">Reference proteome</keyword>
<dbReference type="GO" id="GO:0005634">
    <property type="term" value="C:nucleus"/>
    <property type="evidence" value="ECO:0007669"/>
    <property type="project" value="UniProtKB-SubCell"/>
</dbReference>
<dbReference type="InterPro" id="IPR052035">
    <property type="entry name" value="ZnF_BED_domain_contain"/>
</dbReference>
<organism evidence="10 11">
    <name type="scientific">Iris pallida</name>
    <name type="common">Sweet iris</name>
    <dbReference type="NCBI Taxonomy" id="29817"/>
    <lineage>
        <taxon>Eukaryota</taxon>
        <taxon>Viridiplantae</taxon>
        <taxon>Streptophyta</taxon>
        <taxon>Embryophyta</taxon>
        <taxon>Tracheophyta</taxon>
        <taxon>Spermatophyta</taxon>
        <taxon>Magnoliopsida</taxon>
        <taxon>Liliopsida</taxon>
        <taxon>Asparagales</taxon>
        <taxon>Iridaceae</taxon>
        <taxon>Iridoideae</taxon>
        <taxon>Irideae</taxon>
        <taxon>Iris</taxon>
    </lineage>
</organism>
<evidence type="ECO:0000256" key="1">
    <source>
        <dbReference type="ARBA" id="ARBA00004123"/>
    </source>
</evidence>
<dbReference type="GO" id="GO:0003677">
    <property type="term" value="F:DNA binding"/>
    <property type="evidence" value="ECO:0007669"/>
    <property type="project" value="UniProtKB-KW"/>
</dbReference>
<dbReference type="Proteomes" id="UP001140949">
    <property type="component" value="Unassembled WGS sequence"/>
</dbReference>
<feature type="domain" description="hAT-like transposase RNase-H fold" evidence="9">
    <location>
        <begin position="441"/>
        <end position="537"/>
    </location>
</feature>
<comment type="caution">
    <text evidence="10">The sequence shown here is derived from an EMBL/GenBank/DDBJ whole genome shotgun (WGS) entry which is preliminary data.</text>
</comment>
<keyword evidence="4" id="KW-0862">Zinc</keyword>
<dbReference type="SUPFAM" id="SSF53098">
    <property type="entry name" value="Ribonuclease H-like"/>
    <property type="match status" value="1"/>
</dbReference>